<feature type="signal peptide" evidence="2">
    <location>
        <begin position="1"/>
        <end position="22"/>
    </location>
</feature>
<reference evidence="3" key="1">
    <citation type="submission" date="2015-11" db="EMBL/GenBank/DDBJ databases">
        <title>De novo transcriptome assembly of four potential Pierce s Disease insect vectors from Arizona vineyards.</title>
        <authorList>
            <person name="Tassone E.E."/>
        </authorList>
    </citation>
    <scope>NUCLEOTIDE SEQUENCE</scope>
</reference>
<dbReference type="AlphaFoldDB" id="A0A1B6HWG8"/>
<gene>
    <name evidence="3" type="ORF">g.12214</name>
</gene>
<keyword evidence="2" id="KW-0732">Signal</keyword>
<feature type="region of interest" description="Disordered" evidence="1">
    <location>
        <begin position="90"/>
        <end position="115"/>
    </location>
</feature>
<evidence type="ECO:0000256" key="2">
    <source>
        <dbReference type="SAM" id="SignalP"/>
    </source>
</evidence>
<dbReference type="EMBL" id="GECU01028726">
    <property type="protein sequence ID" value="JAS78980.1"/>
    <property type="molecule type" value="Transcribed_RNA"/>
</dbReference>
<sequence>MTVFYHILATVLFTIQIFRVECCSGGPKEGRPRPIAITPIAQPRRTIIYQLTDNQKLDAAELNLTEEQKPTGANPLLIDYKKPDAAELNLSEEQKSTGADPLVADDEKWGAAELN</sequence>
<evidence type="ECO:0000256" key="1">
    <source>
        <dbReference type="SAM" id="MobiDB-lite"/>
    </source>
</evidence>
<feature type="compositionally biased region" description="Basic and acidic residues" evidence="1">
    <location>
        <begin position="105"/>
        <end position="115"/>
    </location>
</feature>
<feature type="chain" id="PRO_5008584628" evidence="2">
    <location>
        <begin position="23"/>
        <end position="115"/>
    </location>
</feature>
<organism evidence="3">
    <name type="scientific">Homalodisca liturata</name>
    <dbReference type="NCBI Taxonomy" id="320908"/>
    <lineage>
        <taxon>Eukaryota</taxon>
        <taxon>Metazoa</taxon>
        <taxon>Ecdysozoa</taxon>
        <taxon>Arthropoda</taxon>
        <taxon>Hexapoda</taxon>
        <taxon>Insecta</taxon>
        <taxon>Pterygota</taxon>
        <taxon>Neoptera</taxon>
        <taxon>Paraneoptera</taxon>
        <taxon>Hemiptera</taxon>
        <taxon>Auchenorrhyncha</taxon>
        <taxon>Membracoidea</taxon>
        <taxon>Cicadellidae</taxon>
        <taxon>Cicadellinae</taxon>
        <taxon>Proconiini</taxon>
        <taxon>Homalodisca</taxon>
    </lineage>
</organism>
<proteinExistence type="predicted"/>
<feature type="non-terminal residue" evidence="3">
    <location>
        <position position="115"/>
    </location>
</feature>
<accession>A0A1B6HWG8</accession>
<evidence type="ECO:0000313" key="3">
    <source>
        <dbReference type="EMBL" id="JAS78980.1"/>
    </source>
</evidence>
<protein>
    <submittedName>
        <fullName evidence="3">Uncharacterized protein</fullName>
    </submittedName>
</protein>
<name>A0A1B6HWG8_9HEMI</name>